<dbReference type="InterPro" id="IPR053926">
    <property type="entry name" value="RecX_HTH_1st"/>
</dbReference>
<comment type="subcellular location">
    <subcellularLocation>
        <location evidence="1 5">Cytoplasm</location>
    </subcellularLocation>
</comment>
<evidence type="ECO:0000256" key="4">
    <source>
        <dbReference type="ARBA" id="ARBA00022490"/>
    </source>
</evidence>
<feature type="domain" description="RecX third three-helical" evidence="7">
    <location>
        <begin position="158"/>
        <end position="203"/>
    </location>
</feature>
<keyword evidence="4 5" id="KW-0963">Cytoplasm</keyword>
<dbReference type="PANTHER" id="PTHR33602:SF1">
    <property type="entry name" value="REGULATORY PROTEIN RECX FAMILY PROTEIN"/>
    <property type="match status" value="1"/>
</dbReference>
<evidence type="ECO:0000256" key="2">
    <source>
        <dbReference type="ARBA" id="ARBA00009695"/>
    </source>
</evidence>
<dbReference type="Pfam" id="PF02631">
    <property type="entry name" value="RecX_HTH2"/>
    <property type="match status" value="1"/>
</dbReference>
<dbReference type="InterPro" id="IPR053924">
    <property type="entry name" value="RecX_HTH_2nd"/>
</dbReference>
<comment type="similarity">
    <text evidence="2 5">Belongs to the RecX family.</text>
</comment>
<dbReference type="Gene3D" id="1.10.10.10">
    <property type="entry name" value="Winged helix-like DNA-binding domain superfamily/Winged helix DNA-binding domain"/>
    <property type="match status" value="3"/>
</dbReference>
<dbReference type="GO" id="GO:0006282">
    <property type="term" value="P:regulation of DNA repair"/>
    <property type="evidence" value="ECO:0007669"/>
    <property type="project" value="UniProtKB-UniRule"/>
</dbReference>
<sequence>MPKITDIKDSKKTTERVHIYIDGEYFKTTLKEISFGLNLYIGKDIERSILDEMILKEDFIKCKNKALQIISAAPQSEKNLNIKLKKYNFNEDIIDKVIKNLKEYNLVNDKNLASSIIKDKRNLSHFGKRKIYYDLIKKGIDERIAQEEISKLEDNDLELENAVFLSKKKVKLIKEEDRNKVYQKLARHLTYKGFSYDIVKKAIEKTLK</sequence>
<dbReference type="InterPro" id="IPR036388">
    <property type="entry name" value="WH-like_DNA-bd_sf"/>
</dbReference>
<dbReference type="OrthoDB" id="5421057at2"/>
<comment type="caution">
    <text evidence="9">The sequence shown here is derived from an EMBL/GenBank/DDBJ whole genome shotgun (WGS) entry which is preliminary data.</text>
</comment>
<dbReference type="Pfam" id="PF21982">
    <property type="entry name" value="RecX_HTH1"/>
    <property type="match status" value="1"/>
</dbReference>
<name>A0A845R054_9CLOT</name>
<protein>
    <recommendedName>
        <fullName evidence="3 5">Regulatory protein RecX</fullName>
    </recommendedName>
</protein>
<proteinExistence type="inferred from homology"/>
<dbReference type="InterPro" id="IPR053925">
    <property type="entry name" value="RecX_HTH_3rd"/>
</dbReference>
<dbReference type="RefSeq" id="WP_160198277.1">
    <property type="nucleotide sequence ID" value="NZ_QXXA01000015.1"/>
</dbReference>
<dbReference type="Pfam" id="PF21981">
    <property type="entry name" value="RecX_HTH3"/>
    <property type="match status" value="1"/>
</dbReference>
<dbReference type="AlphaFoldDB" id="A0A845R054"/>
<dbReference type="PANTHER" id="PTHR33602">
    <property type="entry name" value="REGULATORY PROTEIN RECX FAMILY PROTEIN"/>
    <property type="match status" value="1"/>
</dbReference>
<evidence type="ECO:0000256" key="1">
    <source>
        <dbReference type="ARBA" id="ARBA00004496"/>
    </source>
</evidence>
<dbReference type="InterPro" id="IPR003783">
    <property type="entry name" value="Regulatory_RecX"/>
</dbReference>
<evidence type="ECO:0000313" key="10">
    <source>
        <dbReference type="Proteomes" id="UP000467132"/>
    </source>
</evidence>
<dbReference type="Proteomes" id="UP000467132">
    <property type="component" value="Unassembled WGS sequence"/>
</dbReference>
<evidence type="ECO:0000259" key="8">
    <source>
        <dbReference type="Pfam" id="PF21982"/>
    </source>
</evidence>
<feature type="domain" description="RecX first three-helical" evidence="8">
    <location>
        <begin position="62"/>
        <end position="99"/>
    </location>
</feature>
<evidence type="ECO:0000256" key="5">
    <source>
        <dbReference type="HAMAP-Rule" id="MF_01114"/>
    </source>
</evidence>
<evidence type="ECO:0000259" key="6">
    <source>
        <dbReference type="Pfam" id="PF02631"/>
    </source>
</evidence>
<dbReference type="GO" id="GO:0005737">
    <property type="term" value="C:cytoplasm"/>
    <property type="evidence" value="ECO:0007669"/>
    <property type="project" value="UniProtKB-SubCell"/>
</dbReference>
<feature type="domain" description="RecX second three-helical" evidence="6">
    <location>
        <begin position="108"/>
        <end position="147"/>
    </location>
</feature>
<gene>
    <name evidence="5" type="primary">recX</name>
    <name evidence="9" type="ORF">D3Z33_13195</name>
</gene>
<organism evidence="9 10">
    <name type="scientific">Senegalia massiliensis</name>
    <dbReference type="NCBI Taxonomy" id="1720316"/>
    <lineage>
        <taxon>Bacteria</taxon>
        <taxon>Bacillati</taxon>
        <taxon>Bacillota</taxon>
        <taxon>Clostridia</taxon>
        <taxon>Eubacteriales</taxon>
        <taxon>Clostridiaceae</taxon>
        <taxon>Senegalia</taxon>
    </lineage>
</organism>
<evidence type="ECO:0000256" key="3">
    <source>
        <dbReference type="ARBA" id="ARBA00018111"/>
    </source>
</evidence>
<comment type="function">
    <text evidence="5">Modulates RecA activity.</text>
</comment>
<evidence type="ECO:0000259" key="7">
    <source>
        <dbReference type="Pfam" id="PF21981"/>
    </source>
</evidence>
<evidence type="ECO:0000313" key="9">
    <source>
        <dbReference type="EMBL" id="NBI07810.1"/>
    </source>
</evidence>
<dbReference type="EMBL" id="QXXA01000015">
    <property type="protein sequence ID" value="NBI07810.1"/>
    <property type="molecule type" value="Genomic_DNA"/>
</dbReference>
<accession>A0A845R054</accession>
<reference evidence="9 10" key="1">
    <citation type="submission" date="2018-08" db="EMBL/GenBank/DDBJ databases">
        <title>Murine metabolic-syndrome-specific gut microbial biobank.</title>
        <authorList>
            <person name="Liu C."/>
        </authorList>
    </citation>
    <scope>NUCLEOTIDE SEQUENCE [LARGE SCALE GENOMIC DNA]</scope>
    <source>
        <strain evidence="9 10">583</strain>
    </source>
</reference>
<keyword evidence="10" id="KW-1185">Reference proteome</keyword>
<dbReference type="HAMAP" id="MF_01114">
    <property type="entry name" value="RecX"/>
    <property type="match status" value="1"/>
</dbReference>